<dbReference type="Gene3D" id="1.10.10.2130">
    <property type="entry name" value="DEAH helicase family, winged-helix domain"/>
    <property type="match status" value="1"/>
</dbReference>
<dbReference type="Gene3D" id="3.40.50.300">
    <property type="entry name" value="P-loop containing nucleotide triphosphate hydrolases"/>
    <property type="match status" value="1"/>
</dbReference>
<dbReference type="SUPFAM" id="SSF52540">
    <property type="entry name" value="P-loop containing nucleoside triphosphate hydrolases"/>
    <property type="match status" value="1"/>
</dbReference>
<keyword evidence="4" id="KW-0347">Helicase</keyword>
<gene>
    <name evidence="8" type="ORF">AMORRO_LOCUS17230</name>
</gene>
<proteinExistence type="predicted"/>
<dbReference type="GO" id="GO:0003723">
    <property type="term" value="F:RNA binding"/>
    <property type="evidence" value="ECO:0007669"/>
    <property type="project" value="TreeGrafter"/>
</dbReference>
<keyword evidence="2" id="KW-0547">Nucleotide-binding</keyword>
<name>A0A9N9P316_9GLOM</name>
<sequence>FMTGQEDIEITCQVIAERLMQLDNPPELAILPIYSQLPADLQAKIFEKAPDNARKVIVATNIAETSLTVDGIMYVVDTGYNKLKVFNPKIGMDSLQITPISQANANQRSGRAGRTGAGACYRLYTEQAYHHEMFMNTIPEIQRTNLAMVVLLLKSLGVKNLLDFDFMDPPPQDNILNSMYQLWILGALDNTGEITPLGRRM</sequence>
<dbReference type="GO" id="GO:0005524">
    <property type="term" value="F:ATP binding"/>
    <property type="evidence" value="ECO:0007669"/>
    <property type="project" value="UniProtKB-KW"/>
</dbReference>
<reference evidence="8" key="1">
    <citation type="submission" date="2021-06" db="EMBL/GenBank/DDBJ databases">
        <authorList>
            <person name="Kallberg Y."/>
            <person name="Tangrot J."/>
            <person name="Rosling A."/>
        </authorList>
    </citation>
    <scope>NUCLEOTIDE SEQUENCE</scope>
    <source>
        <strain evidence="8">CL551</strain>
    </source>
</reference>
<dbReference type="InterPro" id="IPR027417">
    <property type="entry name" value="P-loop_NTPase"/>
</dbReference>
<evidence type="ECO:0000256" key="6">
    <source>
        <dbReference type="ARBA" id="ARBA00047984"/>
    </source>
</evidence>
<evidence type="ECO:0000256" key="5">
    <source>
        <dbReference type="ARBA" id="ARBA00022840"/>
    </source>
</evidence>
<evidence type="ECO:0000256" key="3">
    <source>
        <dbReference type="ARBA" id="ARBA00022801"/>
    </source>
</evidence>
<organism evidence="8 9">
    <name type="scientific">Acaulospora morrowiae</name>
    <dbReference type="NCBI Taxonomy" id="94023"/>
    <lineage>
        <taxon>Eukaryota</taxon>
        <taxon>Fungi</taxon>
        <taxon>Fungi incertae sedis</taxon>
        <taxon>Mucoromycota</taxon>
        <taxon>Glomeromycotina</taxon>
        <taxon>Glomeromycetes</taxon>
        <taxon>Diversisporales</taxon>
        <taxon>Acaulosporaceae</taxon>
        <taxon>Acaulospora</taxon>
    </lineage>
</organism>
<keyword evidence="5" id="KW-0067">ATP-binding</keyword>
<dbReference type="EC" id="3.6.4.13" evidence="1"/>
<dbReference type="EMBL" id="CAJVPV010051806">
    <property type="protein sequence ID" value="CAG8779856.1"/>
    <property type="molecule type" value="Genomic_DNA"/>
</dbReference>
<dbReference type="Pfam" id="PF04408">
    <property type="entry name" value="WHD_HA2"/>
    <property type="match status" value="1"/>
</dbReference>
<dbReference type="InterPro" id="IPR001650">
    <property type="entry name" value="Helicase_C-like"/>
</dbReference>
<dbReference type="FunFam" id="3.40.50.300:FF:003016">
    <property type="entry name" value="DEAH-box helicase 9"/>
    <property type="match status" value="1"/>
</dbReference>
<evidence type="ECO:0000256" key="4">
    <source>
        <dbReference type="ARBA" id="ARBA00022806"/>
    </source>
</evidence>
<evidence type="ECO:0000259" key="7">
    <source>
        <dbReference type="PROSITE" id="PS51194"/>
    </source>
</evidence>
<feature type="non-terminal residue" evidence="8">
    <location>
        <position position="1"/>
    </location>
</feature>
<dbReference type="GO" id="GO:0034458">
    <property type="term" value="F:3'-5' RNA helicase activity"/>
    <property type="evidence" value="ECO:0007669"/>
    <property type="project" value="TreeGrafter"/>
</dbReference>
<dbReference type="FunFam" id="1.10.10.2130:FF:000001">
    <property type="entry name" value="Pre-mRNA-splicing factor ATP-dependent RNA helicase"/>
    <property type="match status" value="1"/>
</dbReference>
<dbReference type="OrthoDB" id="10253254at2759"/>
<dbReference type="PANTHER" id="PTHR18934">
    <property type="entry name" value="ATP-DEPENDENT RNA HELICASE"/>
    <property type="match status" value="1"/>
</dbReference>
<keyword evidence="3" id="KW-0378">Hydrolase</keyword>
<evidence type="ECO:0000313" key="8">
    <source>
        <dbReference type="EMBL" id="CAG8779856.1"/>
    </source>
</evidence>
<dbReference type="CDD" id="cd18791">
    <property type="entry name" value="SF2_C_RHA"/>
    <property type="match status" value="1"/>
</dbReference>
<dbReference type="GO" id="GO:0016787">
    <property type="term" value="F:hydrolase activity"/>
    <property type="evidence" value="ECO:0007669"/>
    <property type="project" value="UniProtKB-KW"/>
</dbReference>
<dbReference type="PROSITE" id="PS51194">
    <property type="entry name" value="HELICASE_CTER"/>
    <property type="match status" value="1"/>
</dbReference>
<evidence type="ECO:0000313" key="9">
    <source>
        <dbReference type="Proteomes" id="UP000789342"/>
    </source>
</evidence>
<feature type="non-terminal residue" evidence="8">
    <location>
        <position position="201"/>
    </location>
</feature>
<dbReference type="Proteomes" id="UP000789342">
    <property type="component" value="Unassembled WGS sequence"/>
</dbReference>
<dbReference type="SMART" id="SM00490">
    <property type="entry name" value="HELICc"/>
    <property type="match status" value="1"/>
</dbReference>
<dbReference type="InterPro" id="IPR048333">
    <property type="entry name" value="HA2_WH"/>
</dbReference>
<dbReference type="InterPro" id="IPR042035">
    <property type="entry name" value="DEAH_win-hel_dom"/>
</dbReference>
<dbReference type="AlphaFoldDB" id="A0A9N9P316"/>
<comment type="caution">
    <text evidence="8">The sequence shown here is derived from an EMBL/GenBank/DDBJ whole genome shotgun (WGS) entry which is preliminary data.</text>
</comment>
<comment type="catalytic activity">
    <reaction evidence="6">
        <text>ATP + H2O = ADP + phosphate + H(+)</text>
        <dbReference type="Rhea" id="RHEA:13065"/>
        <dbReference type="ChEBI" id="CHEBI:15377"/>
        <dbReference type="ChEBI" id="CHEBI:15378"/>
        <dbReference type="ChEBI" id="CHEBI:30616"/>
        <dbReference type="ChEBI" id="CHEBI:43474"/>
        <dbReference type="ChEBI" id="CHEBI:456216"/>
        <dbReference type="EC" id="3.6.4.13"/>
    </reaction>
</comment>
<feature type="domain" description="Helicase C-terminal" evidence="7">
    <location>
        <begin position="1"/>
        <end position="157"/>
    </location>
</feature>
<accession>A0A9N9P316</accession>
<protein>
    <recommendedName>
        <fullName evidence="1">RNA helicase</fullName>
        <ecNumber evidence="1">3.6.4.13</ecNumber>
    </recommendedName>
</protein>
<dbReference type="Pfam" id="PF00271">
    <property type="entry name" value="Helicase_C"/>
    <property type="match status" value="1"/>
</dbReference>
<keyword evidence="9" id="KW-1185">Reference proteome</keyword>
<evidence type="ECO:0000256" key="1">
    <source>
        <dbReference type="ARBA" id="ARBA00012552"/>
    </source>
</evidence>
<dbReference type="PANTHER" id="PTHR18934:SF91">
    <property type="entry name" value="PRE-MRNA-SPLICING FACTOR ATP-DEPENDENT RNA HELICASE PRP16"/>
    <property type="match status" value="1"/>
</dbReference>
<evidence type="ECO:0000256" key="2">
    <source>
        <dbReference type="ARBA" id="ARBA00022741"/>
    </source>
</evidence>